<feature type="region of interest" description="Disordered" evidence="1">
    <location>
        <begin position="93"/>
        <end position="126"/>
    </location>
</feature>
<evidence type="ECO:0000313" key="3">
    <source>
        <dbReference type="Proteomes" id="UP000318878"/>
    </source>
</evidence>
<evidence type="ECO:0000256" key="1">
    <source>
        <dbReference type="SAM" id="MobiDB-lite"/>
    </source>
</evidence>
<organism evidence="2 3">
    <name type="scientific">Blastopirellula retiformator</name>
    <dbReference type="NCBI Taxonomy" id="2527970"/>
    <lineage>
        <taxon>Bacteria</taxon>
        <taxon>Pseudomonadati</taxon>
        <taxon>Planctomycetota</taxon>
        <taxon>Planctomycetia</taxon>
        <taxon>Pirellulales</taxon>
        <taxon>Pirellulaceae</taxon>
        <taxon>Blastopirellula</taxon>
    </lineage>
</organism>
<sequence length="126" mass="13854">MSEQFFIDDGYDQEGFIAQVAGVHGPIEFTYRPMIQADRQSHYDLVIKKKLPADRAMAKTVSKHLQSWSLERDPTPENLAKLRSPILEKLHAIISGEAPSEAGEGDGLTSAEQDEDDVKNSGSASP</sequence>
<dbReference type="EMBL" id="SJPF01000005">
    <property type="protein sequence ID" value="TWT30718.1"/>
    <property type="molecule type" value="Genomic_DNA"/>
</dbReference>
<keyword evidence="3" id="KW-1185">Reference proteome</keyword>
<evidence type="ECO:0000313" key="2">
    <source>
        <dbReference type="EMBL" id="TWT30718.1"/>
    </source>
</evidence>
<gene>
    <name evidence="2" type="ORF">Enr8_42410</name>
</gene>
<proteinExistence type="predicted"/>
<name>A0A5C5UX02_9BACT</name>
<dbReference type="AlphaFoldDB" id="A0A5C5UX02"/>
<protein>
    <submittedName>
        <fullName evidence="2">Uncharacterized protein</fullName>
    </submittedName>
</protein>
<dbReference type="RefSeq" id="WP_146435396.1">
    <property type="nucleotide sequence ID" value="NZ_SJPF01000005.1"/>
</dbReference>
<dbReference type="Proteomes" id="UP000318878">
    <property type="component" value="Unassembled WGS sequence"/>
</dbReference>
<comment type="caution">
    <text evidence="2">The sequence shown here is derived from an EMBL/GenBank/DDBJ whole genome shotgun (WGS) entry which is preliminary data.</text>
</comment>
<dbReference type="OrthoDB" id="290840at2"/>
<reference evidence="2 3" key="1">
    <citation type="submission" date="2019-02" db="EMBL/GenBank/DDBJ databases">
        <title>Deep-cultivation of Planctomycetes and their phenomic and genomic characterization uncovers novel biology.</title>
        <authorList>
            <person name="Wiegand S."/>
            <person name="Jogler M."/>
            <person name="Boedeker C."/>
            <person name="Pinto D."/>
            <person name="Vollmers J."/>
            <person name="Rivas-Marin E."/>
            <person name="Kohn T."/>
            <person name="Peeters S.H."/>
            <person name="Heuer A."/>
            <person name="Rast P."/>
            <person name="Oberbeckmann S."/>
            <person name="Bunk B."/>
            <person name="Jeske O."/>
            <person name="Meyerdierks A."/>
            <person name="Storesund J.E."/>
            <person name="Kallscheuer N."/>
            <person name="Luecker S."/>
            <person name="Lage O.M."/>
            <person name="Pohl T."/>
            <person name="Merkel B.J."/>
            <person name="Hornburger P."/>
            <person name="Mueller R.-W."/>
            <person name="Bruemmer F."/>
            <person name="Labrenz M."/>
            <person name="Spormann A.M."/>
            <person name="Op Den Camp H."/>
            <person name="Overmann J."/>
            <person name="Amann R."/>
            <person name="Jetten M.S.M."/>
            <person name="Mascher T."/>
            <person name="Medema M.H."/>
            <person name="Devos D.P."/>
            <person name="Kaster A.-K."/>
            <person name="Ovreas L."/>
            <person name="Rohde M."/>
            <person name="Galperin M.Y."/>
            <person name="Jogler C."/>
        </authorList>
    </citation>
    <scope>NUCLEOTIDE SEQUENCE [LARGE SCALE GENOMIC DNA]</scope>
    <source>
        <strain evidence="2 3">Enr8</strain>
    </source>
</reference>
<accession>A0A5C5UX02</accession>